<dbReference type="KEGG" id="ncs:NCAS_0C04070"/>
<keyword evidence="9" id="KW-0804">Transcription</keyword>
<keyword evidence="4" id="KW-0677">Repeat</keyword>
<dbReference type="Gene3D" id="3.30.160.60">
    <property type="entry name" value="Classic Zinc Finger"/>
    <property type="match status" value="1"/>
</dbReference>
<dbReference type="Pfam" id="PF00096">
    <property type="entry name" value="zf-C2H2"/>
    <property type="match status" value="2"/>
</dbReference>
<feature type="domain" description="C2H2-type" evidence="13">
    <location>
        <begin position="252"/>
        <end position="279"/>
    </location>
</feature>
<keyword evidence="7" id="KW-0805">Transcription regulation</keyword>
<dbReference type="InParanoid" id="G0VD35"/>
<evidence type="ECO:0000256" key="12">
    <source>
        <dbReference type="SAM" id="MobiDB-lite"/>
    </source>
</evidence>
<dbReference type="GO" id="GO:0008270">
    <property type="term" value="F:zinc ion binding"/>
    <property type="evidence" value="ECO:0007669"/>
    <property type="project" value="UniProtKB-KW"/>
</dbReference>
<dbReference type="eggNOG" id="KOG1721">
    <property type="taxonomic scope" value="Eukaryota"/>
</dbReference>
<dbReference type="InterPro" id="IPR013087">
    <property type="entry name" value="Znf_C2H2_type"/>
</dbReference>
<feature type="region of interest" description="Disordered" evidence="12">
    <location>
        <begin position="54"/>
        <end position="101"/>
    </location>
</feature>
<evidence type="ECO:0000313" key="14">
    <source>
        <dbReference type="EMBL" id="CCC69397.1"/>
    </source>
</evidence>
<reference key="2">
    <citation type="submission" date="2011-08" db="EMBL/GenBank/DDBJ databases">
        <title>Genome sequence of Naumovozyma castellii.</title>
        <authorList>
            <person name="Gordon J.L."/>
            <person name="Armisen D."/>
            <person name="Proux-Wera E."/>
            <person name="OhEigeartaigh S.S."/>
            <person name="Byrne K.P."/>
            <person name="Wolfe K.H."/>
        </authorList>
    </citation>
    <scope>NUCLEOTIDE SEQUENCE</scope>
    <source>
        <strain>Type strain:CBS 4309</strain>
    </source>
</reference>
<keyword evidence="3" id="KW-0479">Metal-binding</keyword>
<dbReference type="EMBL" id="HE576754">
    <property type="protein sequence ID" value="CCC69397.1"/>
    <property type="molecule type" value="Genomic_DNA"/>
</dbReference>
<dbReference type="GO" id="GO:0000978">
    <property type="term" value="F:RNA polymerase II cis-regulatory region sequence-specific DNA binding"/>
    <property type="evidence" value="ECO:0007669"/>
    <property type="project" value="TreeGrafter"/>
</dbReference>
<dbReference type="FunFam" id="3.30.160.60:FF:001156">
    <property type="entry name" value="Zinc finger protein 407"/>
    <property type="match status" value="1"/>
</dbReference>
<proteinExistence type="inferred from homology"/>
<evidence type="ECO:0000256" key="4">
    <source>
        <dbReference type="ARBA" id="ARBA00022737"/>
    </source>
</evidence>
<evidence type="ECO:0000256" key="8">
    <source>
        <dbReference type="ARBA" id="ARBA00023125"/>
    </source>
</evidence>
<keyword evidence="5 11" id="KW-0863">Zinc-finger</keyword>
<evidence type="ECO:0000256" key="5">
    <source>
        <dbReference type="ARBA" id="ARBA00022771"/>
    </source>
</evidence>
<keyword evidence="15" id="KW-1185">Reference proteome</keyword>
<keyword evidence="10" id="KW-0539">Nucleus</keyword>
<dbReference type="AlphaFoldDB" id="G0VD35"/>
<evidence type="ECO:0000256" key="10">
    <source>
        <dbReference type="ARBA" id="ARBA00023242"/>
    </source>
</evidence>
<dbReference type="GeneID" id="96902978"/>
<dbReference type="STRING" id="1064592.G0VD35"/>
<dbReference type="GO" id="GO:0005634">
    <property type="term" value="C:nucleus"/>
    <property type="evidence" value="ECO:0007669"/>
    <property type="project" value="UniProtKB-SubCell"/>
</dbReference>
<dbReference type="SUPFAM" id="SSF57667">
    <property type="entry name" value="beta-beta-alpha zinc fingers"/>
    <property type="match status" value="1"/>
</dbReference>
<feature type="domain" description="C2H2-type" evidence="13">
    <location>
        <begin position="223"/>
        <end position="251"/>
    </location>
</feature>
<dbReference type="PROSITE" id="PS50157">
    <property type="entry name" value="ZINC_FINGER_C2H2_2"/>
    <property type="match status" value="2"/>
</dbReference>
<dbReference type="HOGENOM" id="CLU_963414_0_0_1"/>
<name>G0VD35_NAUCA</name>
<dbReference type="GO" id="GO:0000981">
    <property type="term" value="F:DNA-binding transcription factor activity, RNA polymerase II-specific"/>
    <property type="evidence" value="ECO:0007669"/>
    <property type="project" value="TreeGrafter"/>
</dbReference>
<evidence type="ECO:0000256" key="9">
    <source>
        <dbReference type="ARBA" id="ARBA00023163"/>
    </source>
</evidence>
<reference evidence="14 15" key="1">
    <citation type="journal article" date="2011" name="Proc. Natl. Acad. Sci. U.S.A.">
        <title>Evolutionary erosion of yeast sex chromosomes by mating-type switching accidents.</title>
        <authorList>
            <person name="Gordon J.L."/>
            <person name="Armisen D."/>
            <person name="Proux-Wera E."/>
            <person name="Oheigeartaigh S.S."/>
            <person name="Byrne K.P."/>
            <person name="Wolfe K.H."/>
        </authorList>
    </citation>
    <scope>NUCLEOTIDE SEQUENCE [LARGE SCALE GENOMIC DNA]</scope>
    <source>
        <strain evidence="15">ATCC 76901 / BCRC 22586 / CBS 4309 / NBRC 1992 / NRRL Y-12630</strain>
    </source>
</reference>
<protein>
    <recommendedName>
        <fullName evidence="13">C2H2-type domain-containing protein</fullName>
    </recommendedName>
</protein>
<comment type="similarity">
    <text evidence="2">Belongs to the krueppel C2H2-type zinc-finger protein family.</text>
</comment>
<sequence>MAKNYFSDTFQWNYTPMKQEPDIFEIDTCWSNPANSEIFSTKKTQRPELLNLSQVEPIPINNNNTDDDDDDDNYPYQASFLFGNNEKGSGNNAYPNKPSRTTSEDEIFSWLKEFDILKNLTASEGNSKQFLTSQLDQKPEVTNNNINVNNNRNNEYSYITNIENDRVSPQVTAPSSVDSVLSNDWLKPSTNLATMPVGFYYEKDQPKVRGRKPSILPDDSKQYFCHLCKKRFKRHEHLKRHFRTIHLRVRPFECSVCHKRFSRNDNLNQHVRIHEQQPIMEPIRKRSSV</sequence>
<keyword evidence="8" id="KW-0238">DNA-binding</keyword>
<evidence type="ECO:0000256" key="11">
    <source>
        <dbReference type="PROSITE-ProRule" id="PRU00042"/>
    </source>
</evidence>
<evidence type="ECO:0000259" key="13">
    <source>
        <dbReference type="PROSITE" id="PS50157"/>
    </source>
</evidence>
<accession>G0VD35</accession>
<dbReference type="SMART" id="SM00355">
    <property type="entry name" value="ZnF_C2H2"/>
    <property type="match status" value="2"/>
</dbReference>
<feature type="compositionally biased region" description="Polar residues" evidence="12">
    <location>
        <begin position="86"/>
        <end position="101"/>
    </location>
</feature>
<comment type="subcellular location">
    <subcellularLocation>
        <location evidence="1">Nucleus</location>
    </subcellularLocation>
</comment>
<evidence type="ECO:0000256" key="2">
    <source>
        <dbReference type="ARBA" id="ARBA00006991"/>
    </source>
</evidence>
<dbReference type="PANTHER" id="PTHR46105">
    <property type="entry name" value="AGAP004733-PA"/>
    <property type="match status" value="1"/>
</dbReference>
<dbReference type="RefSeq" id="XP_003675761.1">
    <property type="nucleotide sequence ID" value="XM_003675713.1"/>
</dbReference>
<keyword evidence="6" id="KW-0862">Zinc</keyword>
<dbReference type="Proteomes" id="UP000001640">
    <property type="component" value="Chromosome 3"/>
</dbReference>
<evidence type="ECO:0000313" key="15">
    <source>
        <dbReference type="Proteomes" id="UP000001640"/>
    </source>
</evidence>
<gene>
    <name evidence="14" type="primary">NCAS0C04070</name>
    <name evidence="14" type="ordered locus">NCAS_0C04070</name>
</gene>
<evidence type="ECO:0000256" key="6">
    <source>
        <dbReference type="ARBA" id="ARBA00022833"/>
    </source>
</evidence>
<dbReference type="InterPro" id="IPR050457">
    <property type="entry name" value="ZnFinger_BTB_dom_contain"/>
</dbReference>
<organism evidence="14 15">
    <name type="scientific">Naumovozyma castellii</name>
    <name type="common">Yeast</name>
    <name type="synonym">Saccharomyces castellii</name>
    <dbReference type="NCBI Taxonomy" id="27288"/>
    <lineage>
        <taxon>Eukaryota</taxon>
        <taxon>Fungi</taxon>
        <taxon>Dikarya</taxon>
        <taxon>Ascomycota</taxon>
        <taxon>Saccharomycotina</taxon>
        <taxon>Saccharomycetes</taxon>
        <taxon>Saccharomycetales</taxon>
        <taxon>Saccharomycetaceae</taxon>
        <taxon>Naumovozyma</taxon>
    </lineage>
</organism>
<evidence type="ECO:0000256" key="7">
    <source>
        <dbReference type="ARBA" id="ARBA00023015"/>
    </source>
</evidence>
<evidence type="ECO:0000256" key="3">
    <source>
        <dbReference type="ARBA" id="ARBA00022723"/>
    </source>
</evidence>
<dbReference type="InterPro" id="IPR036236">
    <property type="entry name" value="Znf_C2H2_sf"/>
</dbReference>
<dbReference type="PROSITE" id="PS00028">
    <property type="entry name" value="ZINC_FINGER_C2H2_1"/>
    <property type="match status" value="2"/>
</dbReference>
<evidence type="ECO:0000256" key="1">
    <source>
        <dbReference type="ARBA" id="ARBA00004123"/>
    </source>
</evidence>
<dbReference type="OrthoDB" id="654211at2759"/>
<dbReference type="PANTHER" id="PTHR46105:SF5">
    <property type="entry name" value="ZINC FINGER AND BTB DOMAIN-CONTAINING PROTEIN 44 ISOFORM X1"/>
    <property type="match status" value="1"/>
</dbReference>